<keyword evidence="2" id="KW-0813">Transport</keyword>
<dbReference type="RefSeq" id="WP_228340907.1">
    <property type="nucleotide sequence ID" value="NZ_JAJGWA010000126.1"/>
</dbReference>
<reference evidence="10" key="1">
    <citation type="submission" date="2021-10" db="EMBL/GenBank/DDBJ databases">
        <title>Evolutionary history and lifestyle of the vertebrate symbiont Limosilactobacillus reuteri.</title>
        <authorList>
            <person name="Zheng J."/>
            <person name="Li F."/>
            <person name="Gaenzle M."/>
            <person name="Walter J."/>
        </authorList>
    </citation>
    <scope>NUCLEOTIDE SEQUENCE</scope>
    <source>
        <strain evidence="10">GQ_1_3_1</strain>
    </source>
</reference>
<evidence type="ECO:0000256" key="4">
    <source>
        <dbReference type="ARBA" id="ARBA00022597"/>
    </source>
</evidence>
<dbReference type="PANTHER" id="PTHR33989">
    <property type="match status" value="1"/>
</dbReference>
<dbReference type="PANTHER" id="PTHR33989:SF4">
    <property type="entry name" value="PTS SYSTEM N,N'-DIACETYLCHITOBIOSE-SPECIFIC EIIC COMPONENT"/>
    <property type="match status" value="1"/>
</dbReference>
<evidence type="ECO:0000313" key="10">
    <source>
        <dbReference type="EMBL" id="MCC4477879.1"/>
    </source>
</evidence>
<feature type="transmembrane region" description="Helical" evidence="8">
    <location>
        <begin position="183"/>
        <end position="204"/>
    </location>
</feature>
<keyword evidence="5 8" id="KW-0812">Transmembrane</keyword>
<comment type="subcellular location">
    <subcellularLocation>
        <location evidence="1">Cell membrane</location>
        <topology evidence="1">Multi-pass membrane protein</topology>
    </subcellularLocation>
</comment>
<evidence type="ECO:0000256" key="6">
    <source>
        <dbReference type="ARBA" id="ARBA00022989"/>
    </source>
</evidence>
<accession>A0AAW4X691</accession>
<comment type="caution">
    <text evidence="10">The sequence shown here is derived from an EMBL/GenBank/DDBJ whole genome shotgun (WGS) entry which is preliminary data.</text>
</comment>
<keyword evidence="3" id="KW-1003">Cell membrane</keyword>
<feature type="transmembrane region" description="Helical" evidence="8">
    <location>
        <begin position="350"/>
        <end position="371"/>
    </location>
</feature>
<dbReference type="InterPro" id="IPR003352">
    <property type="entry name" value="PTS_EIIC"/>
</dbReference>
<evidence type="ECO:0000313" key="11">
    <source>
        <dbReference type="Proteomes" id="UP001198026"/>
    </source>
</evidence>
<dbReference type="GO" id="GO:0009401">
    <property type="term" value="P:phosphoenolpyruvate-dependent sugar phosphotransferase system"/>
    <property type="evidence" value="ECO:0007669"/>
    <property type="project" value="InterPro"/>
</dbReference>
<dbReference type="InterPro" id="IPR004501">
    <property type="entry name" value="PTS_EIIC_3"/>
</dbReference>
<evidence type="ECO:0000256" key="5">
    <source>
        <dbReference type="ARBA" id="ARBA00022692"/>
    </source>
</evidence>
<dbReference type="Proteomes" id="UP001198026">
    <property type="component" value="Unassembled WGS sequence"/>
</dbReference>
<feature type="transmembrane region" description="Helical" evidence="8">
    <location>
        <begin position="317"/>
        <end position="338"/>
    </location>
</feature>
<keyword evidence="6 8" id="KW-1133">Transmembrane helix</keyword>
<feature type="transmembrane region" description="Helical" evidence="8">
    <location>
        <begin position="136"/>
        <end position="155"/>
    </location>
</feature>
<organism evidence="10 11">
    <name type="scientific">Limosilactobacillus reuteri</name>
    <name type="common">Lactobacillus reuteri</name>
    <dbReference type="NCBI Taxonomy" id="1598"/>
    <lineage>
        <taxon>Bacteria</taxon>
        <taxon>Bacillati</taxon>
        <taxon>Bacillota</taxon>
        <taxon>Bacilli</taxon>
        <taxon>Lactobacillales</taxon>
        <taxon>Lactobacillaceae</taxon>
        <taxon>Limosilactobacillus</taxon>
    </lineage>
</organism>
<feature type="transmembrane region" description="Helical" evidence="8">
    <location>
        <begin position="224"/>
        <end position="242"/>
    </location>
</feature>
<feature type="domain" description="PTS EIIC type-3" evidence="9">
    <location>
        <begin position="3"/>
        <end position="411"/>
    </location>
</feature>
<dbReference type="PROSITE" id="PS51105">
    <property type="entry name" value="PTS_EIIC_TYPE_3"/>
    <property type="match status" value="1"/>
</dbReference>
<keyword evidence="7 8" id="KW-0472">Membrane</keyword>
<dbReference type="AlphaFoldDB" id="A0AAW4X691"/>
<evidence type="ECO:0000256" key="1">
    <source>
        <dbReference type="ARBA" id="ARBA00004651"/>
    </source>
</evidence>
<evidence type="ECO:0000256" key="7">
    <source>
        <dbReference type="ARBA" id="ARBA00023136"/>
    </source>
</evidence>
<feature type="transmembrane region" description="Helical" evidence="8">
    <location>
        <begin position="105"/>
        <end position="124"/>
    </location>
</feature>
<name>A0AAW4X691_LIMRT</name>
<feature type="transmembrane region" description="Helical" evidence="8">
    <location>
        <begin position="77"/>
        <end position="98"/>
    </location>
</feature>
<evidence type="ECO:0000256" key="3">
    <source>
        <dbReference type="ARBA" id="ARBA00022475"/>
    </source>
</evidence>
<proteinExistence type="predicted"/>
<evidence type="ECO:0000256" key="8">
    <source>
        <dbReference type="SAM" id="Phobius"/>
    </source>
</evidence>
<keyword evidence="4" id="KW-0762">Sugar transport</keyword>
<protein>
    <submittedName>
        <fullName evidence="10">PTS transporter subunit EIIC</fullName>
    </submittedName>
</protein>
<sequence length="433" mass="48462">MEIKDKLVNLVVRFNERSFIKILQQTMIILFPVAVVGSFAWIISDNLLSTSGFLANMFQIRRWVPQLKFFRLLFNDAQIVTIGWMSIYASFVGAYLTTRYYQQNNILAGITAIISYGLIFHHSIRGSQMIETRYFSIGWFIISATLGYLIGLIFVKWGSKIEDSSGNLNKEQLMEKAWQNLRITTLILVGAFVLHLAYAVWRSFNLDAVTSQVLSSTISHNSNYVLNITLSLFNTVFVWLGFAEPINLVAGAYNNEISNNLTYALTHKTLANVPYPFTPSSLYNGFANFGGVGVTLALVIGILWVSQHHGNEKIAGISIFPAIFNTGVPILFGAQVFLNPIYLIPFICLPILNMLIASLFIYFHVIPAVVYPTLNGTPGILVPFIGTGGNWIALLVSVILVIIDTIIYIPFIKFSFDVENRLSNQRGEQNGIE</sequence>
<gene>
    <name evidence="10" type="ORF">LMB76_06570</name>
</gene>
<feature type="transmembrane region" description="Helical" evidence="8">
    <location>
        <begin position="286"/>
        <end position="305"/>
    </location>
</feature>
<evidence type="ECO:0000256" key="2">
    <source>
        <dbReference type="ARBA" id="ARBA00022448"/>
    </source>
</evidence>
<feature type="transmembrane region" description="Helical" evidence="8">
    <location>
        <begin position="391"/>
        <end position="411"/>
    </location>
</feature>
<feature type="transmembrane region" description="Helical" evidence="8">
    <location>
        <begin position="22"/>
        <end position="43"/>
    </location>
</feature>
<dbReference type="EMBL" id="JAJGWB010000126">
    <property type="protein sequence ID" value="MCC4477879.1"/>
    <property type="molecule type" value="Genomic_DNA"/>
</dbReference>
<dbReference type="GO" id="GO:0008982">
    <property type="term" value="F:protein-N(PI)-phosphohistidine-sugar phosphotransferase activity"/>
    <property type="evidence" value="ECO:0007669"/>
    <property type="project" value="InterPro"/>
</dbReference>
<dbReference type="InterPro" id="IPR051088">
    <property type="entry name" value="PTS_Sugar-EIIC/EIIB"/>
</dbReference>
<dbReference type="GO" id="GO:0005886">
    <property type="term" value="C:plasma membrane"/>
    <property type="evidence" value="ECO:0007669"/>
    <property type="project" value="UniProtKB-SubCell"/>
</dbReference>
<evidence type="ECO:0000259" key="9">
    <source>
        <dbReference type="PROSITE" id="PS51105"/>
    </source>
</evidence>
<dbReference type="Pfam" id="PF02378">
    <property type="entry name" value="PTS_EIIC"/>
    <property type="match status" value="1"/>
</dbReference>